<dbReference type="Pfam" id="PF14343">
    <property type="entry name" value="PrcB_C"/>
    <property type="match status" value="1"/>
</dbReference>
<organism evidence="2 3">
    <name type="scientific">Anoxynatronum sibiricum</name>
    <dbReference type="NCBI Taxonomy" id="210623"/>
    <lineage>
        <taxon>Bacteria</taxon>
        <taxon>Bacillati</taxon>
        <taxon>Bacillota</taxon>
        <taxon>Clostridia</taxon>
        <taxon>Eubacteriales</taxon>
        <taxon>Clostridiaceae</taxon>
        <taxon>Anoxynatronum</taxon>
    </lineage>
</organism>
<dbReference type="InterPro" id="IPR019606">
    <property type="entry name" value="GerMN"/>
</dbReference>
<name>A0ABU9VP43_9CLOT</name>
<dbReference type="SMART" id="SM00909">
    <property type="entry name" value="Germane"/>
    <property type="match status" value="1"/>
</dbReference>
<evidence type="ECO:0000259" key="1">
    <source>
        <dbReference type="SMART" id="SM00909"/>
    </source>
</evidence>
<sequence>MLYDLNPFRHKQLLSTRLTTMLILIMLALPFSASAQPNVAIEIDGVPLALDVAPVIEAGRVLVPVAPLMRALGAEVQWQPENRQVIIEHHSDRVVLTIDSAQAAFNDALIQLQVPARILEGRTLVPLRFVSETLQADVQWDEVNRMVRVTTQEIPFQPRNIPFTVVNESQLAEIPGLSAWVDSHRMTMGIHVDRDIDSNTVFLMAAGGERSTGGYRMEVLSLREEASGEAVLEAELEMPAPEDMVTQAFTYPAQLIRFDADGITDITGTIRELRRGTREVTLYFMRVTDTAFLTEGEPRLFQTKDLTPDDLLAVLLAGPESADLTRVIPRDARVLNVSVNDGLANVSFSQEITRANVGAEAEGVLVNSIVWTLVQLPEIDAVQILVEGEIVETLAGHITVNEPLSRP</sequence>
<protein>
    <submittedName>
        <fullName evidence="2">Stalk domain-containing protein</fullName>
    </submittedName>
</protein>
<comment type="caution">
    <text evidence="2">The sequence shown here is derived from an EMBL/GenBank/DDBJ whole genome shotgun (WGS) entry which is preliminary data.</text>
</comment>
<gene>
    <name evidence="2" type="ORF">AAIG11_00460</name>
</gene>
<reference evidence="2 3" key="1">
    <citation type="submission" date="2024-04" db="EMBL/GenBank/DDBJ databases">
        <title>Genome sequencing and metabolic network reconstruction of aminoacids and betaine degradation by Anoxynatronum sibiricum.</title>
        <authorList>
            <person name="Detkova E.N."/>
            <person name="Boltjanskaja Y.V."/>
            <person name="Mardanov A.V."/>
            <person name="Kevbrin V."/>
        </authorList>
    </citation>
    <scope>NUCLEOTIDE SEQUENCE [LARGE SCALE GENOMIC DNA]</scope>
    <source>
        <strain evidence="2 3">Z-7981</strain>
    </source>
</reference>
<dbReference type="InterPro" id="IPR036582">
    <property type="entry name" value="Mao_N_sf"/>
</dbReference>
<evidence type="ECO:0000313" key="2">
    <source>
        <dbReference type="EMBL" id="MEN1758930.1"/>
    </source>
</evidence>
<proteinExistence type="predicted"/>
<dbReference type="Proteomes" id="UP001407405">
    <property type="component" value="Unassembled WGS sequence"/>
</dbReference>
<accession>A0ABU9VP43</accession>
<dbReference type="InterPro" id="IPR012854">
    <property type="entry name" value="Cu_amine_oxidase-like_N"/>
</dbReference>
<keyword evidence="3" id="KW-1185">Reference proteome</keyword>
<dbReference type="InterPro" id="IPR025748">
    <property type="entry name" value="PrcB_C_dom"/>
</dbReference>
<dbReference type="SUPFAM" id="SSF55383">
    <property type="entry name" value="Copper amine oxidase, domain N"/>
    <property type="match status" value="1"/>
</dbReference>
<dbReference type="Pfam" id="PF10646">
    <property type="entry name" value="Germane"/>
    <property type="match status" value="1"/>
</dbReference>
<dbReference type="Pfam" id="PF07833">
    <property type="entry name" value="Cu_amine_oxidN1"/>
    <property type="match status" value="1"/>
</dbReference>
<evidence type="ECO:0000313" key="3">
    <source>
        <dbReference type="Proteomes" id="UP001407405"/>
    </source>
</evidence>
<dbReference type="EMBL" id="JBCITM010000001">
    <property type="protein sequence ID" value="MEN1758930.1"/>
    <property type="molecule type" value="Genomic_DNA"/>
</dbReference>
<feature type="domain" description="GerMN" evidence="1">
    <location>
        <begin position="308"/>
        <end position="395"/>
    </location>
</feature>
<dbReference type="RefSeq" id="WP_343184592.1">
    <property type="nucleotide sequence ID" value="NZ_JBCITM010000001.1"/>
</dbReference>
<dbReference type="Gene3D" id="3.30.457.10">
    <property type="entry name" value="Copper amine oxidase-like, N-terminal domain"/>
    <property type="match status" value="1"/>
</dbReference>